<proteinExistence type="predicted"/>
<protein>
    <submittedName>
        <fullName evidence="4">DUF4430 domain-containing protein</fullName>
    </submittedName>
</protein>
<gene>
    <name evidence="4" type="ORF">GLW05_03725</name>
</gene>
<feature type="signal peptide" evidence="2">
    <location>
        <begin position="1"/>
        <end position="26"/>
    </location>
</feature>
<dbReference type="InterPro" id="IPR027954">
    <property type="entry name" value="Transcobalamin-like_C"/>
</dbReference>
<dbReference type="Proteomes" id="UP000468638">
    <property type="component" value="Unassembled WGS sequence"/>
</dbReference>
<organism evidence="4 5">
    <name type="scientific">Pontibacillus yanchengensis</name>
    <dbReference type="NCBI Taxonomy" id="462910"/>
    <lineage>
        <taxon>Bacteria</taxon>
        <taxon>Bacillati</taxon>
        <taxon>Bacillota</taxon>
        <taxon>Bacilli</taxon>
        <taxon>Bacillales</taxon>
        <taxon>Bacillaceae</taxon>
        <taxon>Pontibacillus</taxon>
    </lineage>
</organism>
<name>A0A6I4ZXL8_9BACI</name>
<feature type="domain" description="Transcobalamin-like C-terminal" evidence="3">
    <location>
        <begin position="74"/>
        <end position="141"/>
    </location>
</feature>
<dbReference type="PROSITE" id="PS51257">
    <property type="entry name" value="PROKAR_LIPOPROTEIN"/>
    <property type="match status" value="1"/>
</dbReference>
<evidence type="ECO:0000313" key="5">
    <source>
        <dbReference type="Proteomes" id="UP000468638"/>
    </source>
</evidence>
<dbReference type="Pfam" id="PF14478">
    <property type="entry name" value="DUF4430"/>
    <property type="match status" value="1"/>
</dbReference>
<feature type="region of interest" description="Disordered" evidence="1">
    <location>
        <begin position="24"/>
        <end position="52"/>
    </location>
</feature>
<accession>A0A6I4ZXL8</accession>
<dbReference type="OrthoDB" id="2870483at2"/>
<feature type="chain" id="PRO_5039280753" evidence="2">
    <location>
        <begin position="27"/>
        <end position="144"/>
    </location>
</feature>
<keyword evidence="2" id="KW-0732">Signal</keyword>
<dbReference type="EMBL" id="WMEQ01000002">
    <property type="protein sequence ID" value="MYL32700.1"/>
    <property type="molecule type" value="Genomic_DNA"/>
</dbReference>
<evidence type="ECO:0000256" key="2">
    <source>
        <dbReference type="SAM" id="SignalP"/>
    </source>
</evidence>
<feature type="compositionally biased region" description="Low complexity" evidence="1">
    <location>
        <begin position="28"/>
        <end position="46"/>
    </location>
</feature>
<dbReference type="RefSeq" id="WP_160909223.1">
    <property type="nucleotide sequence ID" value="NZ_WMEQ01000002.1"/>
</dbReference>
<dbReference type="Gene3D" id="2.170.130.30">
    <property type="match status" value="1"/>
</dbReference>
<comment type="caution">
    <text evidence="4">The sequence shown here is derived from an EMBL/GenBank/DDBJ whole genome shotgun (WGS) entry which is preliminary data.</text>
</comment>
<sequence length="144" mass="16059">MIKFIRMWMVSILVVAGLSACGQAEGGNSSSETNSNEETQQETQQETQEKVQVTISKNNGEETIEEKELSIEAGQTVFEIMDENFKLETDKSGGFITAVEGVKAKEEDKMAWFYSVNGKEAEVGAKEYELQPGDTISFDMHSWE</sequence>
<evidence type="ECO:0000313" key="4">
    <source>
        <dbReference type="EMBL" id="MYL32700.1"/>
    </source>
</evidence>
<evidence type="ECO:0000259" key="3">
    <source>
        <dbReference type="Pfam" id="PF14478"/>
    </source>
</evidence>
<dbReference type="AlphaFoldDB" id="A0A6I4ZXL8"/>
<evidence type="ECO:0000256" key="1">
    <source>
        <dbReference type="SAM" id="MobiDB-lite"/>
    </source>
</evidence>
<reference evidence="4 5" key="1">
    <citation type="submission" date="2019-11" db="EMBL/GenBank/DDBJ databases">
        <title>Genome sequences of 17 halophilic strains isolated from different environments.</title>
        <authorList>
            <person name="Furrow R.E."/>
        </authorList>
    </citation>
    <scope>NUCLEOTIDE SEQUENCE [LARGE SCALE GENOMIC DNA]</scope>
    <source>
        <strain evidence="4 5">22514_16_FS</strain>
    </source>
</reference>